<dbReference type="OrthoDB" id="2018133at2759"/>
<dbReference type="GO" id="GO:0005782">
    <property type="term" value="C:peroxisomal matrix"/>
    <property type="evidence" value="ECO:0007669"/>
    <property type="project" value="TreeGrafter"/>
</dbReference>
<evidence type="ECO:0000313" key="8">
    <source>
        <dbReference type="Proteomes" id="UP000001429"/>
    </source>
</evidence>
<name>C4YMS2_CANAW</name>
<evidence type="ECO:0000313" key="7">
    <source>
        <dbReference type="EMBL" id="EEQ43903.1"/>
    </source>
</evidence>
<dbReference type="PANTHER" id="PTHR43684:SF1">
    <property type="entry name" value="ENOYL-COA DELTA ISOMERASE 2"/>
    <property type="match status" value="1"/>
</dbReference>
<dbReference type="VEuPathDB" id="FungiDB:CAWG_02156"/>
<evidence type="ECO:0000256" key="4">
    <source>
        <dbReference type="ARBA" id="ARBA00023140"/>
    </source>
</evidence>
<dbReference type="CDD" id="cd06558">
    <property type="entry name" value="crotonase-like"/>
    <property type="match status" value="1"/>
</dbReference>
<dbReference type="Gene3D" id="3.90.226.10">
    <property type="entry name" value="2-enoyl-CoA Hydratase, Chain A, domain 1"/>
    <property type="match status" value="1"/>
</dbReference>
<evidence type="ECO:0000256" key="6">
    <source>
        <dbReference type="SAM" id="Phobius"/>
    </source>
</evidence>
<dbReference type="AlphaFoldDB" id="C4YMS2"/>
<dbReference type="InterPro" id="IPR051053">
    <property type="entry name" value="ECH/Chromodomain_protein"/>
</dbReference>
<keyword evidence="4" id="KW-0576">Peroxisome</keyword>
<dbReference type="FunFam" id="3.90.226.10:FF:000048">
    <property type="entry name" value="3,2-trans-enoyl-CoA isomerase"/>
    <property type="match status" value="1"/>
</dbReference>
<evidence type="ECO:0008006" key="9">
    <source>
        <dbReference type="Google" id="ProtNLM"/>
    </source>
</evidence>
<keyword evidence="5" id="KW-0413">Isomerase</keyword>
<dbReference type="OMA" id="FQAIMDF"/>
<evidence type="ECO:0000256" key="2">
    <source>
        <dbReference type="ARBA" id="ARBA00005005"/>
    </source>
</evidence>
<dbReference type="GO" id="GO:0004165">
    <property type="term" value="F:delta(3)-delta(2)-enoyl-CoA isomerase activity"/>
    <property type="evidence" value="ECO:0007669"/>
    <property type="project" value="UniProtKB-ARBA"/>
</dbReference>
<comment type="similarity">
    <text evidence="3">Belongs to the enoyl-CoA hydratase/isomerase family.</text>
</comment>
<dbReference type="PANTHER" id="PTHR43684">
    <property type="match status" value="1"/>
</dbReference>
<dbReference type="EMBL" id="CM000309">
    <property type="protein sequence ID" value="EEQ43903.1"/>
    <property type="molecule type" value="Genomic_DNA"/>
</dbReference>
<sequence>MKKNIYINSISYLYFSLSNSPKVSKLLYTMSDEEADVLYEVRDRTAIITFNIPSKLNALNGEQYLKLGKFMERANEEEGTVMTLIQSTGRFFSAGANFADNGLMDVDPQLLFTHEYWLGKFVARNVWLTNLFNDHKKILVAAVNGPSIGLSTGLLMLVDLVYVHDLSKFYLLAPFANLGLVAEGAASATLFARLGWSKASEALLLAKPISGADCYNVGLINKHYDGKFKSTEEFNQQVYKEVTDAFENLHEDSILQNKQLLKLNRDQYINHANSQEVMRGLGKWLEGVPQTRFVQLANKDVKHKI</sequence>
<organism evidence="7 8">
    <name type="scientific">Candida albicans (strain WO-1)</name>
    <name type="common">Yeast</name>
    <dbReference type="NCBI Taxonomy" id="294748"/>
    <lineage>
        <taxon>Eukaryota</taxon>
        <taxon>Fungi</taxon>
        <taxon>Dikarya</taxon>
        <taxon>Ascomycota</taxon>
        <taxon>Saccharomycotina</taxon>
        <taxon>Pichiomycetes</taxon>
        <taxon>Debaryomycetaceae</taxon>
        <taxon>Candida/Lodderomyces clade</taxon>
        <taxon>Candida</taxon>
    </lineage>
</organism>
<dbReference type="SUPFAM" id="SSF52096">
    <property type="entry name" value="ClpP/crotonase"/>
    <property type="match status" value="1"/>
</dbReference>
<dbReference type="InterPro" id="IPR001753">
    <property type="entry name" value="Enoyl-CoA_hydra/iso"/>
</dbReference>
<evidence type="ECO:0000256" key="1">
    <source>
        <dbReference type="ARBA" id="ARBA00004275"/>
    </source>
</evidence>
<dbReference type="HOGENOM" id="CLU_009834_6_2_1"/>
<keyword evidence="6" id="KW-0472">Membrane</keyword>
<dbReference type="GO" id="GO:0006635">
    <property type="term" value="P:fatty acid beta-oxidation"/>
    <property type="evidence" value="ECO:0007669"/>
    <property type="project" value="TreeGrafter"/>
</dbReference>
<dbReference type="PaxDb" id="5476-C4YMS2"/>
<proteinExistence type="inferred from homology"/>
<dbReference type="Pfam" id="PF00378">
    <property type="entry name" value="ECH_1"/>
    <property type="match status" value="1"/>
</dbReference>
<reference evidence="7 8" key="1">
    <citation type="journal article" date="2009" name="Nature">
        <title>Evolution of pathogenicity and sexual reproduction in eight Candida genomes.</title>
        <authorList>
            <person name="Butler G."/>
            <person name="Rasmussen M.D."/>
            <person name="Lin M.F."/>
            <person name="Santos M.A."/>
            <person name="Sakthikumar S."/>
            <person name="Munro C.A."/>
            <person name="Rheinbay E."/>
            <person name="Grabherr M."/>
            <person name="Forche A."/>
            <person name="Reedy J.L."/>
            <person name="Agrafioti I."/>
            <person name="Arnaud M.B."/>
            <person name="Bates S."/>
            <person name="Brown A.J."/>
            <person name="Brunke S."/>
            <person name="Costanzo M.C."/>
            <person name="Fitzpatrick D.A."/>
            <person name="de Groot P.W."/>
            <person name="Harris D."/>
            <person name="Hoyer L.L."/>
            <person name="Hube B."/>
            <person name="Klis F.M."/>
            <person name="Kodira C."/>
            <person name="Lennard N."/>
            <person name="Logue M.E."/>
            <person name="Martin R."/>
            <person name="Neiman A.M."/>
            <person name="Nikolaou E."/>
            <person name="Quail M.A."/>
            <person name="Quinn J."/>
            <person name="Santos M.C."/>
            <person name="Schmitzberger F.F."/>
            <person name="Sherlock G."/>
            <person name="Shah P."/>
            <person name="Silverstein K.A."/>
            <person name="Skrzypek M.S."/>
            <person name="Soll D."/>
            <person name="Staggs R."/>
            <person name="Stansfield I."/>
            <person name="Stumpf M.P."/>
            <person name="Sudbery P.E."/>
            <person name="Srikantha T."/>
            <person name="Zeng Q."/>
            <person name="Berman J."/>
            <person name="Berriman M."/>
            <person name="Heitman J."/>
            <person name="Gow N.A."/>
            <person name="Lorenz M.C."/>
            <person name="Birren B.W."/>
            <person name="Kellis M."/>
            <person name="Cuomo C.A."/>
        </authorList>
    </citation>
    <scope>NUCLEOTIDE SEQUENCE [LARGE SCALE GENOMIC DNA]</scope>
    <source>
        <strain evidence="7 8">WO-1</strain>
    </source>
</reference>
<keyword evidence="6" id="KW-1133">Transmembrane helix</keyword>
<evidence type="ECO:0000256" key="3">
    <source>
        <dbReference type="ARBA" id="ARBA00005254"/>
    </source>
</evidence>
<protein>
    <recommendedName>
        <fullName evidence="9">3,2-trans-enoyl-CoA isomerase</fullName>
    </recommendedName>
</protein>
<keyword evidence="6" id="KW-0812">Transmembrane</keyword>
<feature type="transmembrane region" description="Helical" evidence="6">
    <location>
        <begin position="169"/>
        <end position="192"/>
    </location>
</feature>
<accession>C4YMS2</accession>
<keyword evidence="8" id="KW-1185">Reference proteome</keyword>
<gene>
    <name evidence="7" type="ORF">CAWG_02156</name>
</gene>
<dbReference type="Proteomes" id="UP000001429">
    <property type="component" value="Chromosome R"/>
</dbReference>
<feature type="transmembrane region" description="Helical" evidence="6">
    <location>
        <begin position="138"/>
        <end position="163"/>
    </location>
</feature>
<comment type="subcellular location">
    <subcellularLocation>
        <location evidence="1">Peroxisome</location>
    </subcellularLocation>
</comment>
<dbReference type="InterPro" id="IPR029045">
    <property type="entry name" value="ClpP/crotonase-like_dom_sf"/>
</dbReference>
<comment type="pathway">
    <text evidence="2">Lipid metabolism; fatty acid beta-oxidation.</text>
</comment>
<evidence type="ECO:0000256" key="5">
    <source>
        <dbReference type="ARBA" id="ARBA00023235"/>
    </source>
</evidence>